<dbReference type="GO" id="GO:0016987">
    <property type="term" value="F:sigma factor activity"/>
    <property type="evidence" value="ECO:0007669"/>
    <property type="project" value="UniProtKB-KW"/>
</dbReference>
<dbReference type="InterPro" id="IPR013324">
    <property type="entry name" value="RNA_pol_sigma_r3/r4-like"/>
</dbReference>
<dbReference type="InterPro" id="IPR013249">
    <property type="entry name" value="RNA_pol_sigma70_r4_t2"/>
</dbReference>
<dbReference type="OrthoDB" id="8589148at2"/>
<dbReference type="Pfam" id="PF04542">
    <property type="entry name" value="Sigma70_r2"/>
    <property type="match status" value="1"/>
</dbReference>
<dbReference type="PANTHER" id="PTHR43133:SF63">
    <property type="entry name" value="RNA POLYMERASE SIGMA FACTOR FECI-RELATED"/>
    <property type="match status" value="1"/>
</dbReference>
<dbReference type="AlphaFoldDB" id="A0A0F3KRR3"/>
<dbReference type="InterPro" id="IPR013325">
    <property type="entry name" value="RNA_pol_sigma_r2"/>
</dbReference>
<accession>A0A0F3KRR3</accession>
<dbReference type="SUPFAM" id="SSF88946">
    <property type="entry name" value="Sigma2 domain of RNA polymerase sigma factors"/>
    <property type="match status" value="1"/>
</dbReference>
<dbReference type="Proteomes" id="UP000033651">
    <property type="component" value="Unassembled WGS sequence"/>
</dbReference>
<evidence type="ECO:0000313" key="7">
    <source>
        <dbReference type="EMBL" id="KJV33861.1"/>
    </source>
</evidence>
<dbReference type="PANTHER" id="PTHR43133">
    <property type="entry name" value="RNA POLYMERASE ECF-TYPE SIGMA FACTO"/>
    <property type="match status" value="1"/>
</dbReference>
<evidence type="ECO:0000256" key="2">
    <source>
        <dbReference type="ARBA" id="ARBA00023015"/>
    </source>
</evidence>
<sequence length="173" mass="19420">MGLFLDNYEDFRRRLRRRLRSDDLADDVMQETYLRVEKLAMPTGHAAHPTGYLFRMALNMAADHHRAQGRLLTGEEVDDLLHSVDTVVDPSTVLASQQDIVALSAALDALPRRQREILLAARVEELPQADIASRHGISVRMVGKELKKALETCATKTGRRAFQRFGPGARETS</sequence>
<dbReference type="EMBL" id="JZRB01000021">
    <property type="protein sequence ID" value="KJV33861.1"/>
    <property type="molecule type" value="Genomic_DNA"/>
</dbReference>
<dbReference type="PATRIC" id="fig|345309.4.peg.1424"/>
<feature type="domain" description="RNA polymerase sigma-70 region 2" evidence="5">
    <location>
        <begin position="4"/>
        <end position="70"/>
    </location>
</feature>
<evidence type="ECO:0000259" key="6">
    <source>
        <dbReference type="Pfam" id="PF08281"/>
    </source>
</evidence>
<comment type="similarity">
    <text evidence="1">Belongs to the sigma-70 factor family. ECF subfamily.</text>
</comment>
<dbReference type="InterPro" id="IPR007627">
    <property type="entry name" value="RNA_pol_sigma70_r2"/>
</dbReference>
<evidence type="ECO:0000313" key="8">
    <source>
        <dbReference type="Proteomes" id="UP000033651"/>
    </source>
</evidence>
<evidence type="ECO:0000256" key="3">
    <source>
        <dbReference type="ARBA" id="ARBA00023082"/>
    </source>
</evidence>
<keyword evidence="8" id="KW-1185">Reference proteome</keyword>
<dbReference type="Gene3D" id="1.10.1740.10">
    <property type="match status" value="1"/>
</dbReference>
<reference evidence="7 8" key="1">
    <citation type="submission" date="2015-03" db="EMBL/GenBank/DDBJ databases">
        <title>Draft genome sequence of Luteibacter yeojuensis strain SU11.</title>
        <authorList>
            <person name="Sulaiman J."/>
            <person name="Priya K."/>
            <person name="Chan K.-G."/>
        </authorList>
    </citation>
    <scope>NUCLEOTIDE SEQUENCE [LARGE SCALE GENOMIC DNA]</scope>
    <source>
        <strain evidence="7 8">SU11</strain>
    </source>
</reference>
<evidence type="ECO:0000256" key="1">
    <source>
        <dbReference type="ARBA" id="ARBA00010641"/>
    </source>
</evidence>
<dbReference type="InterPro" id="IPR014284">
    <property type="entry name" value="RNA_pol_sigma-70_dom"/>
</dbReference>
<protein>
    <submittedName>
        <fullName evidence="7">RNA polymerase subunit sigma-24</fullName>
    </submittedName>
</protein>
<name>A0A0F3KRR3_9GAMM</name>
<comment type="caution">
    <text evidence="7">The sequence shown here is derived from an EMBL/GenBank/DDBJ whole genome shotgun (WGS) entry which is preliminary data.</text>
</comment>
<keyword evidence="3" id="KW-0731">Sigma factor</keyword>
<dbReference type="Gene3D" id="1.10.10.10">
    <property type="entry name" value="Winged helix-like DNA-binding domain superfamily/Winged helix DNA-binding domain"/>
    <property type="match status" value="1"/>
</dbReference>
<dbReference type="NCBIfam" id="TIGR02937">
    <property type="entry name" value="sigma70-ECF"/>
    <property type="match status" value="1"/>
</dbReference>
<feature type="domain" description="RNA polymerase sigma factor 70 region 4 type 2" evidence="6">
    <location>
        <begin position="102"/>
        <end position="153"/>
    </location>
</feature>
<gene>
    <name evidence="7" type="ORF">VI08_10435</name>
</gene>
<keyword evidence="2" id="KW-0805">Transcription regulation</keyword>
<dbReference type="Pfam" id="PF08281">
    <property type="entry name" value="Sigma70_r4_2"/>
    <property type="match status" value="1"/>
</dbReference>
<dbReference type="GO" id="GO:0003677">
    <property type="term" value="F:DNA binding"/>
    <property type="evidence" value="ECO:0007669"/>
    <property type="project" value="InterPro"/>
</dbReference>
<evidence type="ECO:0000256" key="4">
    <source>
        <dbReference type="ARBA" id="ARBA00023163"/>
    </source>
</evidence>
<evidence type="ECO:0000259" key="5">
    <source>
        <dbReference type="Pfam" id="PF04542"/>
    </source>
</evidence>
<proteinExistence type="inferred from homology"/>
<organism evidence="7 8">
    <name type="scientific">Luteibacter yeojuensis</name>
    <dbReference type="NCBI Taxonomy" id="345309"/>
    <lineage>
        <taxon>Bacteria</taxon>
        <taxon>Pseudomonadati</taxon>
        <taxon>Pseudomonadota</taxon>
        <taxon>Gammaproteobacteria</taxon>
        <taxon>Lysobacterales</taxon>
        <taxon>Rhodanobacteraceae</taxon>
        <taxon>Luteibacter</taxon>
    </lineage>
</organism>
<dbReference type="InterPro" id="IPR039425">
    <property type="entry name" value="RNA_pol_sigma-70-like"/>
</dbReference>
<dbReference type="GO" id="GO:0006352">
    <property type="term" value="P:DNA-templated transcription initiation"/>
    <property type="evidence" value="ECO:0007669"/>
    <property type="project" value="InterPro"/>
</dbReference>
<dbReference type="SUPFAM" id="SSF88659">
    <property type="entry name" value="Sigma3 and sigma4 domains of RNA polymerase sigma factors"/>
    <property type="match status" value="1"/>
</dbReference>
<dbReference type="InterPro" id="IPR036388">
    <property type="entry name" value="WH-like_DNA-bd_sf"/>
</dbReference>
<keyword evidence="4" id="KW-0804">Transcription</keyword>